<dbReference type="Proteomes" id="UP001489004">
    <property type="component" value="Unassembled WGS sequence"/>
</dbReference>
<evidence type="ECO:0000313" key="1">
    <source>
        <dbReference type="EMBL" id="KAK9829468.1"/>
    </source>
</evidence>
<protein>
    <submittedName>
        <fullName evidence="1">Uncharacterized protein</fullName>
    </submittedName>
</protein>
<gene>
    <name evidence="1" type="ORF">WJX72_006046</name>
</gene>
<proteinExistence type="predicted"/>
<sequence>MPLKKPGISDFAAPASDKQQVILLGTEPEPKGELSLDEVLRLHEEVRKQQETLEAAERQGQPQYVLSQMRARLRATAGLLLPQVTMDALQSSDWDERSAGCRLAAMLARDQPSACREMLPKLMRPLLSCVKDMRSTLSMDVLATVGNFGIAFGDELLPLMVDGGPDGTAGSTAGSMLGQLLLRATHRQDAADSALAGSWEAFVQQSLPAVTAAAILRVGATNGL</sequence>
<comment type="caution">
    <text evidence="1">The sequence shown here is derived from an EMBL/GenBank/DDBJ whole genome shotgun (WGS) entry which is preliminary data.</text>
</comment>
<accession>A0AAW1R7F6</accession>
<dbReference type="AlphaFoldDB" id="A0AAW1R7F6"/>
<dbReference type="InterPro" id="IPR011989">
    <property type="entry name" value="ARM-like"/>
</dbReference>
<evidence type="ECO:0000313" key="2">
    <source>
        <dbReference type="Proteomes" id="UP001489004"/>
    </source>
</evidence>
<dbReference type="EMBL" id="JALJOR010000001">
    <property type="protein sequence ID" value="KAK9829468.1"/>
    <property type="molecule type" value="Genomic_DNA"/>
</dbReference>
<dbReference type="InterPro" id="IPR016024">
    <property type="entry name" value="ARM-type_fold"/>
</dbReference>
<keyword evidence="2" id="KW-1185">Reference proteome</keyword>
<reference evidence="1 2" key="1">
    <citation type="journal article" date="2024" name="Nat. Commun.">
        <title>Phylogenomics reveals the evolutionary origins of lichenization in chlorophyte algae.</title>
        <authorList>
            <person name="Puginier C."/>
            <person name="Libourel C."/>
            <person name="Otte J."/>
            <person name="Skaloud P."/>
            <person name="Haon M."/>
            <person name="Grisel S."/>
            <person name="Petersen M."/>
            <person name="Berrin J.G."/>
            <person name="Delaux P.M."/>
            <person name="Dal Grande F."/>
            <person name="Keller J."/>
        </authorList>
    </citation>
    <scope>NUCLEOTIDE SEQUENCE [LARGE SCALE GENOMIC DNA]</scope>
    <source>
        <strain evidence="1 2">SAG 2043</strain>
    </source>
</reference>
<name>A0AAW1R7F6_9CHLO</name>
<organism evidence="1 2">
    <name type="scientific">[Myrmecia] bisecta</name>
    <dbReference type="NCBI Taxonomy" id="41462"/>
    <lineage>
        <taxon>Eukaryota</taxon>
        <taxon>Viridiplantae</taxon>
        <taxon>Chlorophyta</taxon>
        <taxon>core chlorophytes</taxon>
        <taxon>Trebouxiophyceae</taxon>
        <taxon>Trebouxiales</taxon>
        <taxon>Trebouxiaceae</taxon>
        <taxon>Myrmecia</taxon>
    </lineage>
</organism>
<dbReference type="SUPFAM" id="SSF48371">
    <property type="entry name" value="ARM repeat"/>
    <property type="match status" value="1"/>
</dbReference>
<dbReference type="Gene3D" id="1.25.10.10">
    <property type="entry name" value="Leucine-rich Repeat Variant"/>
    <property type="match status" value="1"/>
</dbReference>